<dbReference type="Gene3D" id="3.40.630.30">
    <property type="match status" value="1"/>
</dbReference>
<accession>A0ABU8JE68</accession>
<feature type="domain" description="N-acetyltransferase" evidence="3">
    <location>
        <begin position="8"/>
        <end position="143"/>
    </location>
</feature>
<evidence type="ECO:0000256" key="1">
    <source>
        <dbReference type="ARBA" id="ARBA00022679"/>
    </source>
</evidence>
<dbReference type="PROSITE" id="PS51186">
    <property type="entry name" value="GNAT"/>
    <property type="match status" value="1"/>
</dbReference>
<dbReference type="CDD" id="cd04301">
    <property type="entry name" value="NAT_SF"/>
    <property type="match status" value="1"/>
</dbReference>
<keyword evidence="5" id="KW-1185">Reference proteome</keyword>
<evidence type="ECO:0000259" key="3">
    <source>
        <dbReference type="PROSITE" id="PS51186"/>
    </source>
</evidence>
<name>A0ABU8JE68_9GAMM</name>
<evidence type="ECO:0000313" key="4">
    <source>
        <dbReference type="EMBL" id="MEI7037565.1"/>
    </source>
</evidence>
<dbReference type="RefSeq" id="WP_336808201.1">
    <property type="nucleotide sequence ID" value="NZ_JBBBNY010000009.1"/>
</dbReference>
<sequence length="143" mass="16680">MEPRLDHARTDDEITATFEVMRQMRPELVADGYLARIRALMDHEGLRLLALSDDGVVRGVAAYRVMDMLYCGRLLYVDDLVVDERVRSRGYGARLLERLEQEGRALGCSEIQLISRVTREQAHRFYFRQGFGIECFHFRRRLG</sequence>
<dbReference type="PANTHER" id="PTHR43877:SF2">
    <property type="entry name" value="AMINOALKYLPHOSPHONATE N-ACETYLTRANSFERASE-RELATED"/>
    <property type="match status" value="1"/>
</dbReference>
<organism evidence="4 5">
    <name type="scientific">Fulvimonas yonginensis</name>
    <dbReference type="NCBI Taxonomy" id="1495200"/>
    <lineage>
        <taxon>Bacteria</taxon>
        <taxon>Pseudomonadati</taxon>
        <taxon>Pseudomonadota</taxon>
        <taxon>Gammaproteobacteria</taxon>
        <taxon>Lysobacterales</taxon>
        <taxon>Rhodanobacteraceae</taxon>
        <taxon>Fulvimonas</taxon>
    </lineage>
</organism>
<proteinExistence type="predicted"/>
<dbReference type="Pfam" id="PF00583">
    <property type="entry name" value="Acetyltransf_1"/>
    <property type="match status" value="1"/>
</dbReference>
<evidence type="ECO:0000256" key="2">
    <source>
        <dbReference type="ARBA" id="ARBA00023315"/>
    </source>
</evidence>
<evidence type="ECO:0000313" key="5">
    <source>
        <dbReference type="Proteomes" id="UP001381174"/>
    </source>
</evidence>
<comment type="caution">
    <text evidence="4">The sequence shown here is derived from an EMBL/GenBank/DDBJ whole genome shotgun (WGS) entry which is preliminary data.</text>
</comment>
<dbReference type="PANTHER" id="PTHR43877">
    <property type="entry name" value="AMINOALKYLPHOSPHONATE N-ACETYLTRANSFERASE-RELATED-RELATED"/>
    <property type="match status" value="1"/>
</dbReference>
<dbReference type="Proteomes" id="UP001381174">
    <property type="component" value="Unassembled WGS sequence"/>
</dbReference>
<dbReference type="InterPro" id="IPR016181">
    <property type="entry name" value="Acyl_CoA_acyltransferase"/>
</dbReference>
<dbReference type="InterPro" id="IPR050832">
    <property type="entry name" value="Bact_Acetyltransf"/>
</dbReference>
<dbReference type="SUPFAM" id="SSF55729">
    <property type="entry name" value="Acyl-CoA N-acyltransferases (Nat)"/>
    <property type="match status" value="1"/>
</dbReference>
<protein>
    <submittedName>
        <fullName evidence="4">GNAT family N-acetyltransferase</fullName>
    </submittedName>
</protein>
<keyword evidence="1" id="KW-0808">Transferase</keyword>
<reference evidence="4 5" key="1">
    <citation type="journal article" date="2014" name="Int. J. Syst. Evol. Microbiol.">
        <title>Fulvimonas yonginensis sp. nov., isolated from greenhouse soil, and emended description of the genus Fulvimonas.</title>
        <authorList>
            <person name="Ahn J.H."/>
            <person name="Kim S.J."/>
            <person name="Weon H.Y."/>
            <person name="Hong S.B."/>
            <person name="Seok S.J."/>
            <person name="Kwon S.W."/>
        </authorList>
    </citation>
    <scope>NUCLEOTIDE SEQUENCE [LARGE SCALE GENOMIC DNA]</scope>
    <source>
        <strain evidence="4 5">KACC 16952</strain>
    </source>
</reference>
<gene>
    <name evidence="4" type="ORF">WAT24_12415</name>
</gene>
<keyword evidence="2" id="KW-0012">Acyltransferase</keyword>
<dbReference type="EMBL" id="JBBBNY010000009">
    <property type="protein sequence ID" value="MEI7037565.1"/>
    <property type="molecule type" value="Genomic_DNA"/>
</dbReference>
<dbReference type="InterPro" id="IPR000182">
    <property type="entry name" value="GNAT_dom"/>
</dbReference>